<keyword evidence="2" id="KW-0255">Endonuclease</keyword>
<dbReference type="Pfam" id="PF03372">
    <property type="entry name" value="Exo_endo_phos"/>
    <property type="match status" value="1"/>
</dbReference>
<keyword evidence="2" id="KW-0378">Hydrolase</keyword>
<gene>
    <name evidence="2" type="ORF">EDC65_4694</name>
</gene>
<keyword evidence="2" id="KW-0540">Nuclease</keyword>
<dbReference type="InterPro" id="IPR005135">
    <property type="entry name" value="Endo/exonuclease/phosphatase"/>
</dbReference>
<dbReference type="Proteomes" id="UP000278222">
    <property type="component" value="Unassembled WGS sequence"/>
</dbReference>
<sequence>MKITVATYNIQFGRGLDMRFDLDRTAREVAGADIVGFQEVTQNWQRTGGEDQAAGLARRLGFHYVYGYGLDVAATPVAGASGPDNRRRTFGNMVASRWPIRSSRTFLLPKTALATIYDMQRCLVEAVVETPVGDVRIYSTHLSHISPGQRLPQIELILRTVADAPANGSAWDGTHTADWTEGWDVPALPEPALVLGDMNFDYRTPEYAAICGEMDAINGRVVRATALRDAWVAAGHREEDGVSIRSDYSGHVRIDHMFVTPSVARHVRSMRIDDDAKASDHYPVFLELDVPEGGFGR</sequence>
<dbReference type="PANTHER" id="PTHR14859">
    <property type="entry name" value="CALCOFLUOR WHITE HYPERSENSITIVE PROTEIN PRECURSOR"/>
    <property type="match status" value="1"/>
</dbReference>
<dbReference type="Gene3D" id="3.60.10.10">
    <property type="entry name" value="Endonuclease/exonuclease/phosphatase"/>
    <property type="match status" value="1"/>
</dbReference>
<dbReference type="GO" id="GO:0004519">
    <property type="term" value="F:endonuclease activity"/>
    <property type="evidence" value="ECO:0007669"/>
    <property type="project" value="UniProtKB-KW"/>
</dbReference>
<comment type="caution">
    <text evidence="2">The sequence shown here is derived from an EMBL/GenBank/DDBJ whole genome shotgun (WGS) entry which is preliminary data.</text>
</comment>
<evidence type="ECO:0000313" key="3">
    <source>
        <dbReference type="Proteomes" id="UP000278222"/>
    </source>
</evidence>
<dbReference type="InterPro" id="IPR051916">
    <property type="entry name" value="GPI-anchor_lipid_remodeler"/>
</dbReference>
<evidence type="ECO:0000259" key="1">
    <source>
        <dbReference type="Pfam" id="PF03372"/>
    </source>
</evidence>
<dbReference type="AlphaFoldDB" id="A0A3N1KN56"/>
<dbReference type="GO" id="GO:0016020">
    <property type="term" value="C:membrane"/>
    <property type="evidence" value="ECO:0007669"/>
    <property type="project" value="GOC"/>
</dbReference>
<protein>
    <submittedName>
        <fullName evidence="2">Endonuclease/exonuclease/phosphatase family metal-dependent hydrolase</fullName>
    </submittedName>
</protein>
<dbReference type="RefSeq" id="WP_123694178.1">
    <property type="nucleotide sequence ID" value="NZ_AP019700.1"/>
</dbReference>
<dbReference type="OrthoDB" id="9813425at2"/>
<organism evidence="2 3">
    <name type="scientific">Stella humosa</name>
    <dbReference type="NCBI Taxonomy" id="94"/>
    <lineage>
        <taxon>Bacteria</taxon>
        <taxon>Pseudomonadati</taxon>
        <taxon>Pseudomonadota</taxon>
        <taxon>Alphaproteobacteria</taxon>
        <taxon>Rhodospirillales</taxon>
        <taxon>Stellaceae</taxon>
        <taxon>Stella</taxon>
    </lineage>
</organism>
<dbReference type="PANTHER" id="PTHR14859:SF1">
    <property type="entry name" value="PGAP2-INTERACTING PROTEIN"/>
    <property type="match status" value="1"/>
</dbReference>
<reference evidence="2 3" key="1">
    <citation type="submission" date="2018-11" db="EMBL/GenBank/DDBJ databases">
        <title>Genomic Encyclopedia of Type Strains, Phase IV (KMG-IV): sequencing the most valuable type-strain genomes for metagenomic binning, comparative biology and taxonomic classification.</title>
        <authorList>
            <person name="Goeker M."/>
        </authorList>
    </citation>
    <scope>NUCLEOTIDE SEQUENCE [LARGE SCALE GENOMIC DNA]</scope>
    <source>
        <strain evidence="2 3">DSM 5900</strain>
    </source>
</reference>
<dbReference type="InterPro" id="IPR036691">
    <property type="entry name" value="Endo/exonu/phosph_ase_sf"/>
</dbReference>
<dbReference type="SUPFAM" id="SSF56219">
    <property type="entry name" value="DNase I-like"/>
    <property type="match status" value="1"/>
</dbReference>
<evidence type="ECO:0000313" key="2">
    <source>
        <dbReference type="EMBL" id="ROP83163.1"/>
    </source>
</evidence>
<feature type="domain" description="Endonuclease/exonuclease/phosphatase" evidence="1">
    <location>
        <begin position="6"/>
        <end position="281"/>
    </location>
</feature>
<name>A0A3N1KN56_9PROT</name>
<proteinExistence type="predicted"/>
<keyword evidence="2" id="KW-0269">Exonuclease</keyword>
<dbReference type="GO" id="GO:0004527">
    <property type="term" value="F:exonuclease activity"/>
    <property type="evidence" value="ECO:0007669"/>
    <property type="project" value="UniProtKB-KW"/>
</dbReference>
<accession>A0A3N1KN56</accession>
<dbReference type="EMBL" id="RJKX01000017">
    <property type="protein sequence ID" value="ROP83163.1"/>
    <property type="molecule type" value="Genomic_DNA"/>
</dbReference>
<dbReference type="GO" id="GO:0006506">
    <property type="term" value="P:GPI anchor biosynthetic process"/>
    <property type="evidence" value="ECO:0007669"/>
    <property type="project" value="TreeGrafter"/>
</dbReference>
<keyword evidence="3" id="KW-1185">Reference proteome</keyword>